<gene>
    <name evidence="6" type="ORF">B0H03_11611</name>
</gene>
<dbReference type="InterPro" id="IPR040570">
    <property type="entry name" value="LAL_C2"/>
</dbReference>
<dbReference type="EMBL" id="QGDV01000016">
    <property type="protein sequence ID" value="PWJ61539.1"/>
    <property type="molecule type" value="Genomic_DNA"/>
</dbReference>
<evidence type="ECO:0000259" key="5">
    <source>
        <dbReference type="PROSITE" id="PS50975"/>
    </source>
</evidence>
<dbReference type="Proteomes" id="UP000245674">
    <property type="component" value="Unassembled WGS sequence"/>
</dbReference>
<comment type="caution">
    <text evidence="6">The sequence shown here is derived from an EMBL/GenBank/DDBJ whole genome shotgun (WGS) entry which is preliminary data.</text>
</comment>
<name>A0ABX5LCC9_9MICO</name>
<evidence type="ECO:0000256" key="3">
    <source>
        <dbReference type="ARBA" id="ARBA00022840"/>
    </source>
</evidence>
<sequence>MTDRAILVLSTLRSSLEEELVGKGAHVIVLVPRAVVTARMRQGFDAIPIDRWDDYTALADLVSVLEARGVIGIVTEDERCIRAAAFLRACLGLGGLTFEDAIAFTDKAIMKERLRAYRVPVADWRVVTSPAAVPDVAEELGWPVIVKPRVGFSAINTFVIKDYQHFARVDEEGVFSASPSIGVQHPALTATDGLGPLVDAPRGFLVEEFVDIAAEFHCELMVRGGEEIYCLPFVYPTPLLKNAGVTVGSAHIPLASEDAEQVREISRVSAFALGLRDGFAHAEVFRTSDGRWLLGEIGARPGGAQVPAIMDHQYGIGVTRLSADLALGADLEVTVEEKDGSVAWITIPAPTGVIVSMTDERDLRALPGVIDVHMELCVGDSASGPFGSLAYAGYVFCEAESTAEAIALARSAADRCRITVVHEAVT</sequence>
<evidence type="ECO:0000256" key="1">
    <source>
        <dbReference type="ARBA" id="ARBA00022598"/>
    </source>
</evidence>
<evidence type="ECO:0000256" key="2">
    <source>
        <dbReference type="ARBA" id="ARBA00022741"/>
    </source>
</evidence>
<dbReference type="Gene3D" id="3.30.1490.20">
    <property type="entry name" value="ATP-grasp fold, A domain"/>
    <property type="match status" value="1"/>
</dbReference>
<dbReference type="InterPro" id="IPR052032">
    <property type="entry name" value="ATP-dep_AA_Ligase"/>
</dbReference>
<proteinExistence type="predicted"/>
<dbReference type="Gene3D" id="3.40.50.20">
    <property type="match status" value="1"/>
</dbReference>
<evidence type="ECO:0000313" key="6">
    <source>
        <dbReference type="EMBL" id="PWJ61539.1"/>
    </source>
</evidence>
<protein>
    <submittedName>
        <fullName evidence="6">Biotin carboxylase</fullName>
    </submittedName>
</protein>
<evidence type="ECO:0000313" key="7">
    <source>
        <dbReference type="Proteomes" id="UP000245674"/>
    </source>
</evidence>
<dbReference type="PANTHER" id="PTHR43585">
    <property type="entry name" value="FUMIPYRROLE BIOSYNTHESIS PROTEIN C"/>
    <property type="match status" value="1"/>
</dbReference>
<dbReference type="InterPro" id="IPR011761">
    <property type="entry name" value="ATP-grasp"/>
</dbReference>
<accession>A0ABX5LCC9</accession>
<keyword evidence="1" id="KW-0436">Ligase</keyword>
<dbReference type="SUPFAM" id="SSF56059">
    <property type="entry name" value="Glutathione synthetase ATP-binding domain-like"/>
    <property type="match status" value="1"/>
</dbReference>
<dbReference type="PANTHER" id="PTHR43585:SF2">
    <property type="entry name" value="ATP-GRASP ENZYME FSQD"/>
    <property type="match status" value="1"/>
</dbReference>
<dbReference type="PROSITE" id="PS50975">
    <property type="entry name" value="ATP_GRASP"/>
    <property type="match status" value="1"/>
</dbReference>
<feature type="domain" description="ATP-grasp" evidence="5">
    <location>
        <begin position="111"/>
        <end position="327"/>
    </location>
</feature>
<dbReference type="Gene3D" id="3.30.470.20">
    <property type="entry name" value="ATP-grasp fold, B domain"/>
    <property type="match status" value="1"/>
</dbReference>
<dbReference type="InterPro" id="IPR013815">
    <property type="entry name" value="ATP_grasp_subdomain_1"/>
</dbReference>
<keyword evidence="2 4" id="KW-0547">Nucleotide-binding</keyword>
<keyword evidence="3 4" id="KW-0067">ATP-binding</keyword>
<keyword evidence="7" id="KW-1185">Reference proteome</keyword>
<organism evidence="6 7">
    <name type="scientific">Rathayibacter iranicus NCPPB 2253 = VKM Ac-1602</name>
    <dbReference type="NCBI Taxonomy" id="1328868"/>
    <lineage>
        <taxon>Bacteria</taxon>
        <taxon>Bacillati</taxon>
        <taxon>Actinomycetota</taxon>
        <taxon>Actinomycetes</taxon>
        <taxon>Micrococcales</taxon>
        <taxon>Microbacteriaceae</taxon>
        <taxon>Rathayibacter</taxon>
    </lineage>
</organism>
<evidence type="ECO:0000256" key="4">
    <source>
        <dbReference type="PROSITE-ProRule" id="PRU00409"/>
    </source>
</evidence>
<dbReference type="Pfam" id="PF18603">
    <property type="entry name" value="LAL_C2"/>
    <property type="match status" value="1"/>
</dbReference>
<reference evidence="6 7" key="1">
    <citation type="submission" date="2018-03" db="EMBL/GenBank/DDBJ databases">
        <title>Genomic Encyclopedia of Type Strains, Phase III (KMG-III): the genomes of soil and plant-associated and newly described type strains.</title>
        <authorList>
            <person name="Whitman W."/>
        </authorList>
    </citation>
    <scope>NUCLEOTIDE SEQUENCE [LARGE SCALE GENOMIC DNA]</scope>
    <source>
        <strain evidence="6 7">VKM Ac-1602</strain>
    </source>
</reference>